<comment type="function">
    <text evidence="2">Catalyzes the interconversion of 2-phosphoglycerate and 3-phosphoglycerate.</text>
</comment>
<evidence type="ECO:0000256" key="1">
    <source>
        <dbReference type="ARBA" id="ARBA00000370"/>
    </source>
</evidence>
<dbReference type="InterPro" id="IPR006124">
    <property type="entry name" value="Metalloenzyme"/>
</dbReference>
<dbReference type="GO" id="GO:0004619">
    <property type="term" value="F:phosphoglycerate mutase activity"/>
    <property type="evidence" value="ECO:0007669"/>
    <property type="project" value="UniProtKB-EC"/>
</dbReference>
<evidence type="ECO:0000256" key="3">
    <source>
        <dbReference type="ARBA" id="ARBA00004921"/>
    </source>
</evidence>
<dbReference type="SUPFAM" id="SSF53649">
    <property type="entry name" value="Alkaline phosphatase-like"/>
    <property type="match status" value="1"/>
</dbReference>
<comment type="similarity">
    <text evidence="4">Belongs to the BPG-independent phosphoglycerate mutase family. A-PGAM subfamily.</text>
</comment>
<gene>
    <name evidence="7" type="ORF">ENX07_05245</name>
</gene>
<dbReference type="GO" id="GO:0046872">
    <property type="term" value="F:metal ion binding"/>
    <property type="evidence" value="ECO:0007669"/>
    <property type="project" value="InterPro"/>
</dbReference>
<evidence type="ECO:0000313" key="7">
    <source>
        <dbReference type="EMBL" id="HGE99459.1"/>
    </source>
</evidence>
<dbReference type="NCBIfam" id="TIGR00306">
    <property type="entry name" value="apgM"/>
    <property type="match status" value="1"/>
</dbReference>
<dbReference type="EMBL" id="DTMQ01000036">
    <property type="protein sequence ID" value="HGE99459.1"/>
    <property type="molecule type" value="Genomic_DNA"/>
</dbReference>
<dbReference type="InterPro" id="IPR042253">
    <property type="entry name" value="Pglycerate_mutase_ApgM_sf"/>
</dbReference>
<feature type="domain" description="Metalloenzyme" evidence="6">
    <location>
        <begin position="14"/>
        <end position="393"/>
    </location>
</feature>
<proteinExistence type="inferred from homology"/>
<dbReference type="Gene3D" id="3.30.70.2130">
    <property type="entry name" value="Metalloenzyme domain"/>
    <property type="match status" value="1"/>
</dbReference>
<evidence type="ECO:0000256" key="5">
    <source>
        <dbReference type="ARBA" id="ARBA00023152"/>
    </source>
</evidence>
<dbReference type="AlphaFoldDB" id="A0A7C3Z362"/>
<dbReference type="NCBIfam" id="NF003160">
    <property type="entry name" value="PRK04135.1"/>
    <property type="match status" value="1"/>
</dbReference>
<dbReference type="GO" id="GO:0006096">
    <property type="term" value="P:glycolytic process"/>
    <property type="evidence" value="ECO:0007669"/>
    <property type="project" value="UniProtKB-KW"/>
</dbReference>
<comment type="catalytic activity">
    <reaction evidence="1">
        <text>(2R)-2-phosphoglycerate = (2R)-3-phosphoglycerate</text>
        <dbReference type="Rhea" id="RHEA:15901"/>
        <dbReference type="ChEBI" id="CHEBI:58272"/>
        <dbReference type="ChEBI" id="CHEBI:58289"/>
        <dbReference type="EC" id="5.4.2.12"/>
    </reaction>
</comment>
<accession>A0A7C3Z362</accession>
<protein>
    <submittedName>
        <fullName evidence="7">2,3-bisphosphoglycerate-independent phosphoglycerate mutase</fullName>
    </submittedName>
</protein>
<dbReference type="CDD" id="cd16011">
    <property type="entry name" value="iPGM_like"/>
    <property type="match status" value="1"/>
</dbReference>
<keyword evidence="5" id="KW-0324">Glycolysis</keyword>
<dbReference type="Pfam" id="PF10143">
    <property type="entry name" value="PhosphMutase"/>
    <property type="match status" value="1"/>
</dbReference>
<comment type="caution">
    <text evidence="7">The sequence shown here is derived from an EMBL/GenBank/DDBJ whole genome shotgun (WGS) entry which is preliminary data.</text>
</comment>
<dbReference type="Gene3D" id="3.40.720.10">
    <property type="entry name" value="Alkaline Phosphatase, subunit A"/>
    <property type="match status" value="1"/>
</dbReference>
<dbReference type="PANTHER" id="PTHR31209">
    <property type="entry name" value="COFACTOR-INDEPENDENT PHOSPHOGLYCERATE MUTASE"/>
    <property type="match status" value="1"/>
</dbReference>
<dbReference type="InterPro" id="IPR004456">
    <property type="entry name" value="Pglycerate_mutase_ApgM"/>
</dbReference>
<organism evidence="7">
    <name type="scientific">candidate division WOR-3 bacterium</name>
    <dbReference type="NCBI Taxonomy" id="2052148"/>
    <lineage>
        <taxon>Bacteria</taxon>
        <taxon>Bacteria division WOR-3</taxon>
    </lineage>
</organism>
<sequence length="404" mass="45032">MKGIEELIGKNERKILLIVLDGLGGLPVDGKTELEAAKTPNLDSLAENSSLGLTIPIDYGITPGSGSAHLALFGYDPLEYEIGRGVMEALGIGLPITDDDLCIRANFATKRGEIITDRRADRLRGYSIPPDKKCEELCEKLAKGIKEINGIKVLIKSGKEHRFVIVLRGENLSPEIEENDPGKDNMPVLEIKAKKAGDRKGEFTAEILRGLVKRAAEILKEEDKANYLLLRGYARKPKIPLFSERYKLSPCAIAVYPMYRGIASLLGIQTLEVEEGREIETLKRYRDNYDFFYLHFKRTDMKGEDGDFWGKVKLIEEFDQALPEVLKMGFSVLAITSDHSTPSLLKSHSWHPNPFLLYSPYVLPDGMGKFTERNCARGSLGVFPAIKVMPLLLAHALKLKKFGA</sequence>
<dbReference type="PANTHER" id="PTHR31209:SF0">
    <property type="entry name" value="METALLOENZYME DOMAIN-CONTAINING PROTEIN"/>
    <property type="match status" value="1"/>
</dbReference>
<dbReference type="PIRSF" id="PIRSF006392">
    <property type="entry name" value="IPGAM_arch"/>
    <property type="match status" value="1"/>
</dbReference>
<comment type="pathway">
    <text evidence="3">Carbohydrate degradation.</text>
</comment>
<evidence type="ECO:0000256" key="2">
    <source>
        <dbReference type="ARBA" id="ARBA00002315"/>
    </source>
</evidence>
<dbReference type="InterPro" id="IPR017850">
    <property type="entry name" value="Alkaline_phosphatase_core_sf"/>
</dbReference>
<evidence type="ECO:0000259" key="6">
    <source>
        <dbReference type="Pfam" id="PF01676"/>
    </source>
</evidence>
<evidence type="ECO:0000256" key="4">
    <source>
        <dbReference type="ARBA" id="ARBA00005524"/>
    </source>
</evidence>
<reference evidence="7" key="1">
    <citation type="journal article" date="2020" name="mSystems">
        <title>Genome- and Community-Level Interaction Insights into Carbon Utilization and Element Cycling Functions of Hydrothermarchaeota in Hydrothermal Sediment.</title>
        <authorList>
            <person name="Zhou Z."/>
            <person name="Liu Y."/>
            <person name="Xu W."/>
            <person name="Pan J."/>
            <person name="Luo Z.H."/>
            <person name="Li M."/>
        </authorList>
    </citation>
    <scope>NUCLEOTIDE SEQUENCE [LARGE SCALE GENOMIC DNA]</scope>
    <source>
        <strain evidence="7">SpSt-906</strain>
    </source>
</reference>
<name>A0A7C3Z362_UNCW3</name>
<dbReference type="Pfam" id="PF01676">
    <property type="entry name" value="Metalloenzyme"/>
    <property type="match status" value="1"/>
</dbReference>